<name>A0A016V0C8_9BILA</name>
<proteinExistence type="predicted"/>
<dbReference type="EMBL" id="JARK01001358">
    <property type="protein sequence ID" value="EYC20188.1"/>
    <property type="molecule type" value="Genomic_DNA"/>
</dbReference>
<evidence type="ECO:0000313" key="2">
    <source>
        <dbReference type="Proteomes" id="UP000024635"/>
    </source>
</evidence>
<accession>A0A016V0C8</accession>
<sequence length="111" mass="12321">MTVNHSYLATLISSWNCEHDAIPLCMLSLVKTLRDGGLWQDEDVALVQDWLDDLNSIGAVIEVKGSWTFTKTSSTGVMPPEQKNFAVLCLLIPFTTHIGTDLPSPRSLTRF</sequence>
<reference evidence="2" key="1">
    <citation type="journal article" date="2015" name="Nat. Genet.">
        <title>The genome and transcriptome of the zoonotic hookworm Ancylostoma ceylanicum identify infection-specific gene families.</title>
        <authorList>
            <person name="Schwarz E.M."/>
            <person name="Hu Y."/>
            <person name="Antoshechkin I."/>
            <person name="Miller M.M."/>
            <person name="Sternberg P.W."/>
            <person name="Aroian R.V."/>
        </authorList>
    </citation>
    <scope>NUCLEOTIDE SEQUENCE</scope>
    <source>
        <strain evidence="2">HY135</strain>
    </source>
</reference>
<organism evidence="1 2">
    <name type="scientific">Ancylostoma ceylanicum</name>
    <dbReference type="NCBI Taxonomy" id="53326"/>
    <lineage>
        <taxon>Eukaryota</taxon>
        <taxon>Metazoa</taxon>
        <taxon>Ecdysozoa</taxon>
        <taxon>Nematoda</taxon>
        <taxon>Chromadorea</taxon>
        <taxon>Rhabditida</taxon>
        <taxon>Rhabditina</taxon>
        <taxon>Rhabditomorpha</taxon>
        <taxon>Strongyloidea</taxon>
        <taxon>Ancylostomatidae</taxon>
        <taxon>Ancylostomatinae</taxon>
        <taxon>Ancylostoma</taxon>
    </lineage>
</organism>
<dbReference type="AlphaFoldDB" id="A0A016V0C8"/>
<protein>
    <submittedName>
        <fullName evidence="1">Uncharacterized protein</fullName>
    </submittedName>
</protein>
<keyword evidence="2" id="KW-1185">Reference proteome</keyword>
<comment type="caution">
    <text evidence="1">The sequence shown here is derived from an EMBL/GenBank/DDBJ whole genome shotgun (WGS) entry which is preliminary data.</text>
</comment>
<dbReference type="Proteomes" id="UP000024635">
    <property type="component" value="Unassembled WGS sequence"/>
</dbReference>
<gene>
    <name evidence="1" type="primary">Acey_s0022.g498</name>
    <name evidence="1" type="ORF">Y032_0022g498</name>
</gene>
<evidence type="ECO:0000313" key="1">
    <source>
        <dbReference type="EMBL" id="EYC20188.1"/>
    </source>
</evidence>